<proteinExistence type="predicted"/>
<dbReference type="AlphaFoldDB" id="A0A4R9K666"/>
<reference evidence="1" key="1">
    <citation type="journal article" date="2019" name="PLoS Negl. Trop. Dis.">
        <title>Revisiting the worldwide diversity of Leptospira species in the environment.</title>
        <authorList>
            <person name="Vincent A.T."/>
            <person name="Schiettekatte O."/>
            <person name="Bourhy P."/>
            <person name="Veyrier F.J."/>
            <person name="Picardeau M."/>
        </authorList>
    </citation>
    <scope>NUCLEOTIDE SEQUENCE [LARGE SCALE GENOMIC DNA]</scope>
    <source>
        <strain evidence="1">201702476</strain>
    </source>
</reference>
<organism evidence="1 2">
    <name type="scientific">Leptospira ognonensis</name>
    <dbReference type="NCBI Taxonomy" id="2484945"/>
    <lineage>
        <taxon>Bacteria</taxon>
        <taxon>Pseudomonadati</taxon>
        <taxon>Spirochaetota</taxon>
        <taxon>Spirochaetia</taxon>
        <taxon>Leptospirales</taxon>
        <taxon>Leptospiraceae</taxon>
        <taxon>Leptospira</taxon>
    </lineage>
</organism>
<evidence type="ECO:0000313" key="2">
    <source>
        <dbReference type="Proteomes" id="UP000297693"/>
    </source>
</evidence>
<protein>
    <submittedName>
        <fullName evidence="1">Peptidase MA family protein</fullName>
    </submittedName>
</protein>
<gene>
    <name evidence="1" type="ORF">EHQ58_03780</name>
</gene>
<sequence>MLSLITSICFLYFFNSCAIPLASYYLTLSPESGDTQNLFAFSLISNIGNCETGGDIWARNIQTQGSYCVPVDIISTKSNVIVYKQRGLFVNMDLLKFATEFNDSTYPKLVSAFGEPSDVDKNGKIKILVLDIVDGSATNSAYVAGFYDPVNFFRDGTVSSIRSNYAEILYIDGKELVASLANDPTAFASTAAHEFQHLIRYQYMNTARVTDDTWINEGTSEVASDIAGFGPQTARLSCFRGTETTRCPNGANGISLLSWASTSSSATILKQYAMAYAYMRYLYDISGNNETEKNNFFRASVQGNASGVRAGTASQLMTVFRSSSRFNSSILGSDNPTVFFNTFMLFFGQASAITGFSSIDYFSASDISSSTISNKSLASAYLTYPFESTLNDLITSPLPAVTGNLTFQTGSSFVLNTNYNLTSISSKFENMGTVKNLGNTKTLVGWGAYSSSSPLTAIRGSLESKSESTGADRYKSLIQSGSTSETLSPLPLCGTQFIDEPVRNVESIPVELPASKNDSTL</sequence>
<evidence type="ECO:0000313" key="1">
    <source>
        <dbReference type="EMBL" id="TGL61748.1"/>
    </source>
</evidence>
<comment type="caution">
    <text evidence="1">The sequence shown here is derived from an EMBL/GenBank/DDBJ whole genome shotgun (WGS) entry which is preliminary data.</text>
</comment>
<dbReference type="EMBL" id="RQGD01000014">
    <property type="protein sequence ID" value="TGL61748.1"/>
    <property type="molecule type" value="Genomic_DNA"/>
</dbReference>
<keyword evidence="2" id="KW-1185">Reference proteome</keyword>
<accession>A0A4R9K666</accession>
<name>A0A4R9K666_9LEPT</name>
<dbReference type="Proteomes" id="UP000297693">
    <property type="component" value="Unassembled WGS sequence"/>
</dbReference>